<evidence type="ECO:0000313" key="2">
    <source>
        <dbReference type="EMBL" id="KAK9719655.1"/>
    </source>
</evidence>
<gene>
    <name evidence="2" type="ORF">QE152_g22508</name>
</gene>
<keyword evidence="3" id="KW-1185">Reference proteome</keyword>
<protein>
    <submittedName>
        <fullName evidence="2">DDE superfamily endonuclease</fullName>
    </submittedName>
</protein>
<comment type="caution">
    <text evidence="2">The sequence shown here is derived from an EMBL/GenBank/DDBJ whole genome shotgun (WGS) entry which is preliminary data.</text>
</comment>
<dbReference type="InterPro" id="IPR038717">
    <property type="entry name" value="Tc1-like_DDE_dom"/>
</dbReference>
<keyword evidence="2" id="KW-0540">Nuclease</keyword>
<keyword evidence="2" id="KW-0255">Endonuclease</keyword>
<sequence>MDDGAPCHKAKTTTAWKNEQEIRILSWPGQAPVMNAIENVWNILQQNMAKRPRKPSNKDEHVATVTEEWLKRRKRPLII</sequence>
<dbReference type="EMBL" id="JASPKY010000217">
    <property type="protein sequence ID" value="KAK9719655.1"/>
    <property type="molecule type" value="Genomic_DNA"/>
</dbReference>
<dbReference type="GO" id="GO:0003676">
    <property type="term" value="F:nucleic acid binding"/>
    <property type="evidence" value="ECO:0007669"/>
    <property type="project" value="InterPro"/>
</dbReference>
<evidence type="ECO:0000259" key="1">
    <source>
        <dbReference type="Pfam" id="PF13358"/>
    </source>
</evidence>
<dbReference type="InterPro" id="IPR036397">
    <property type="entry name" value="RNaseH_sf"/>
</dbReference>
<accession>A0AAW1KLH3</accession>
<name>A0AAW1KLH3_POPJA</name>
<reference evidence="2 3" key="1">
    <citation type="journal article" date="2024" name="BMC Genomics">
        <title>De novo assembly and annotation of Popillia japonica's genome with initial clues to its potential as an invasive pest.</title>
        <authorList>
            <person name="Cucini C."/>
            <person name="Boschi S."/>
            <person name="Funari R."/>
            <person name="Cardaioli E."/>
            <person name="Iannotti N."/>
            <person name="Marturano G."/>
            <person name="Paoli F."/>
            <person name="Bruttini M."/>
            <person name="Carapelli A."/>
            <person name="Frati F."/>
            <person name="Nardi F."/>
        </authorList>
    </citation>
    <scope>NUCLEOTIDE SEQUENCE [LARGE SCALE GENOMIC DNA]</scope>
    <source>
        <strain evidence="2">DMR45628</strain>
    </source>
</reference>
<dbReference type="Proteomes" id="UP001458880">
    <property type="component" value="Unassembled WGS sequence"/>
</dbReference>
<organism evidence="2 3">
    <name type="scientific">Popillia japonica</name>
    <name type="common">Japanese beetle</name>
    <dbReference type="NCBI Taxonomy" id="7064"/>
    <lineage>
        <taxon>Eukaryota</taxon>
        <taxon>Metazoa</taxon>
        <taxon>Ecdysozoa</taxon>
        <taxon>Arthropoda</taxon>
        <taxon>Hexapoda</taxon>
        <taxon>Insecta</taxon>
        <taxon>Pterygota</taxon>
        <taxon>Neoptera</taxon>
        <taxon>Endopterygota</taxon>
        <taxon>Coleoptera</taxon>
        <taxon>Polyphaga</taxon>
        <taxon>Scarabaeiformia</taxon>
        <taxon>Scarabaeidae</taxon>
        <taxon>Rutelinae</taxon>
        <taxon>Popillia</taxon>
    </lineage>
</organism>
<dbReference type="Pfam" id="PF13358">
    <property type="entry name" value="DDE_3"/>
    <property type="match status" value="1"/>
</dbReference>
<dbReference type="AlphaFoldDB" id="A0AAW1KLH3"/>
<feature type="domain" description="Tc1-like transposase DDE" evidence="1">
    <location>
        <begin position="3"/>
        <end position="53"/>
    </location>
</feature>
<dbReference type="GO" id="GO:0004519">
    <property type="term" value="F:endonuclease activity"/>
    <property type="evidence" value="ECO:0007669"/>
    <property type="project" value="UniProtKB-KW"/>
</dbReference>
<evidence type="ECO:0000313" key="3">
    <source>
        <dbReference type="Proteomes" id="UP001458880"/>
    </source>
</evidence>
<proteinExistence type="predicted"/>
<dbReference type="Gene3D" id="3.30.420.10">
    <property type="entry name" value="Ribonuclease H-like superfamily/Ribonuclease H"/>
    <property type="match status" value="1"/>
</dbReference>
<keyword evidence="2" id="KW-0378">Hydrolase</keyword>